<evidence type="ECO:0000313" key="3">
    <source>
        <dbReference type="Proteomes" id="UP000250235"/>
    </source>
</evidence>
<protein>
    <submittedName>
        <fullName evidence="2">Uncharacterized protein</fullName>
    </submittedName>
</protein>
<feature type="compositionally biased region" description="Basic and acidic residues" evidence="1">
    <location>
        <begin position="80"/>
        <end position="90"/>
    </location>
</feature>
<accession>A0A2Z7BAP2</accession>
<dbReference type="EMBL" id="KV010000">
    <property type="protein sequence ID" value="KZV28869.1"/>
    <property type="molecule type" value="Genomic_DNA"/>
</dbReference>
<dbReference type="AlphaFoldDB" id="A0A2Z7BAP2"/>
<reference evidence="2 3" key="1">
    <citation type="journal article" date="2015" name="Proc. Natl. Acad. Sci. U.S.A.">
        <title>The resurrection genome of Boea hygrometrica: A blueprint for survival of dehydration.</title>
        <authorList>
            <person name="Xiao L."/>
            <person name="Yang G."/>
            <person name="Zhang L."/>
            <person name="Yang X."/>
            <person name="Zhao S."/>
            <person name="Ji Z."/>
            <person name="Zhou Q."/>
            <person name="Hu M."/>
            <person name="Wang Y."/>
            <person name="Chen M."/>
            <person name="Xu Y."/>
            <person name="Jin H."/>
            <person name="Xiao X."/>
            <person name="Hu G."/>
            <person name="Bao F."/>
            <person name="Hu Y."/>
            <person name="Wan P."/>
            <person name="Li L."/>
            <person name="Deng X."/>
            <person name="Kuang T."/>
            <person name="Xiang C."/>
            <person name="Zhu J.K."/>
            <person name="Oliver M.J."/>
            <person name="He Y."/>
        </authorList>
    </citation>
    <scope>NUCLEOTIDE SEQUENCE [LARGE SCALE GENOMIC DNA]</scope>
    <source>
        <strain evidence="3">cv. XS01</strain>
    </source>
</reference>
<proteinExistence type="predicted"/>
<keyword evidence="3" id="KW-1185">Reference proteome</keyword>
<dbReference type="Proteomes" id="UP000250235">
    <property type="component" value="Unassembled WGS sequence"/>
</dbReference>
<evidence type="ECO:0000313" key="2">
    <source>
        <dbReference type="EMBL" id="KZV28869.1"/>
    </source>
</evidence>
<feature type="compositionally biased region" description="Basic and acidic residues" evidence="1">
    <location>
        <begin position="34"/>
        <end position="53"/>
    </location>
</feature>
<gene>
    <name evidence="2" type="ORF">F511_13664</name>
</gene>
<evidence type="ECO:0000256" key="1">
    <source>
        <dbReference type="SAM" id="MobiDB-lite"/>
    </source>
</evidence>
<name>A0A2Z7BAP2_9LAMI</name>
<sequence length="119" mass="13687">MGKKKPVKKLKEVALSITEAEPPTTPRKRGRPRKIPEKNEESKHEEKSIRIQEVEGCVDSKNPEKVEEKVEEDEGSSSKLKKEQQEEPPLKKSRAKRKRAPCFCAFLINLDDNRYSQAT</sequence>
<feature type="region of interest" description="Disordered" evidence="1">
    <location>
        <begin position="1"/>
        <end position="97"/>
    </location>
</feature>
<organism evidence="2 3">
    <name type="scientific">Dorcoceras hygrometricum</name>
    <dbReference type="NCBI Taxonomy" id="472368"/>
    <lineage>
        <taxon>Eukaryota</taxon>
        <taxon>Viridiplantae</taxon>
        <taxon>Streptophyta</taxon>
        <taxon>Embryophyta</taxon>
        <taxon>Tracheophyta</taxon>
        <taxon>Spermatophyta</taxon>
        <taxon>Magnoliopsida</taxon>
        <taxon>eudicotyledons</taxon>
        <taxon>Gunneridae</taxon>
        <taxon>Pentapetalae</taxon>
        <taxon>asterids</taxon>
        <taxon>lamiids</taxon>
        <taxon>Lamiales</taxon>
        <taxon>Gesneriaceae</taxon>
        <taxon>Didymocarpoideae</taxon>
        <taxon>Trichosporeae</taxon>
        <taxon>Loxocarpinae</taxon>
        <taxon>Dorcoceras</taxon>
    </lineage>
</organism>